<comment type="caution">
    <text evidence="1">The sequence shown here is derived from an EMBL/GenBank/DDBJ whole genome shotgun (WGS) entry which is preliminary data.</text>
</comment>
<dbReference type="Proteomes" id="UP001202961">
    <property type="component" value="Unassembled WGS sequence"/>
</dbReference>
<keyword evidence="2" id="KW-1185">Reference proteome</keyword>
<accession>A0ABT0TYK4</accession>
<evidence type="ECO:0000313" key="2">
    <source>
        <dbReference type="Proteomes" id="UP001202961"/>
    </source>
</evidence>
<reference evidence="1 2" key="1">
    <citation type="journal article" date="2022" name="Syst. Appl. Microbiol.">
        <title>Rhodopirellula aestuarii sp. nov., a novel member of the genus Rhodopirellula isolated from brackish sediments collected in the Tagus River estuary, Portugal.</title>
        <authorList>
            <person name="Vitorino I.R."/>
            <person name="Klimek D."/>
            <person name="Calusinska M."/>
            <person name="Lobo-da-Cunha A."/>
            <person name="Vasconcelos V."/>
            <person name="Lage O.M."/>
        </authorList>
    </citation>
    <scope>NUCLEOTIDE SEQUENCE [LARGE SCALE GENOMIC DNA]</scope>
    <source>
        <strain evidence="1 2">ICT_H3.1</strain>
    </source>
</reference>
<evidence type="ECO:0000313" key="1">
    <source>
        <dbReference type="EMBL" id="MCM2369459.1"/>
    </source>
</evidence>
<dbReference type="EMBL" id="JAMQBK010000008">
    <property type="protein sequence ID" value="MCM2369459.1"/>
    <property type="molecule type" value="Genomic_DNA"/>
</dbReference>
<gene>
    <name evidence="1" type="ORF">NB063_02370</name>
</gene>
<sequence>MDETKWPQLQPGKAACYRIVVEGQLNQEWSGRLGGMQIVASSSEDQSPVTTLSGKVQDQAALMGVLNSLYQLRYKILSVNCEPCDGTNENS</sequence>
<organism evidence="1 2">
    <name type="scientific">Aporhodopirellula aestuarii</name>
    <dbReference type="NCBI Taxonomy" id="2950107"/>
    <lineage>
        <taxon>Bacteria</taxon>
        <taxon>Pseudomonadati</taxon>
        <taxon>Planctomycetota</taxon>
        <taxon>Planctomycetia</taxon>
        <taxon>Pirellulales</taxon>
        <taxon>Pirellulaceae</taxon>
        <taxon>Aporhodopirellula</taxon>
    </lineage>
</organism>
<proteinExistence type="predicted"/>
<protein>
    <submittedName>
        <fullName evidence="1">Uncharacterized protein</fullName>
    </submittedName>
</protein>
<name>A0ABT0TYK4_9BACT</name>